<dbReference type="Pfam" id="PF05821">
    <property type="entry name" value="NDUF_B8"/>
    <property type="match status" value="1"/>
</dbReference>
<keyword evidence="2" id="KW-1185">Reference proteome</keyword>
<evidence type="ECO:0000313" key="2">
    <source>
        <dbReference type="Proteomes" id="UP000521872"/>
    </source>
</evidence>
<dbReference type="Proteomes" id="UP000521872">
    <property type="component" value="Unassembled WGS sequence"/>
</dbReference>
<organism evidence="1 2">
    <name type="scientific">Agrocybe pediades</name>
    <dbReference type="NCBI Taxonomy" id="84607"/>
    <lineage>
        <taxon>Eukaryota</taxon>
        <taxon>Fungi</taxon>
        <taxon>Dikarya</taxon>
        <taxon>Basidiomycota</taxon>
        <taxon>Agaricomycotina</taxon>
        <taxon>Agaricomycetes</taxon>
        <taxon>Agaricomycetidae</taxon>
        <taxon>Agaricales</taxon>
        <taxon>Agaricineae</taxon>
        <taxon>Strophariaceae</taxon>
        <taxon>Agrocybe</taxon>
    </lineage>
</organism>
<comment type="caution">
    <text evidence="1">The sequence shown here is derived from an EMBL/GenBank/DDBJ whole genome shotgun (WGS) entry which is preliminary data.</text>
</comment>
<dbReference type="InterPro" id="IPR008699">
    <property type="entry name" value="NDUFB8"/>
</dbReference>
<dbReference type="AlphaFoldDB" id="A0A8H4VN62"/>
<dbReference type="EMBL" id="JAACJL010000045">
    <property type="protein sequence ID" value="KAF4613979.1"/>
    <property type="molecule type" value="Genomic_DNA"/>
</dbReference>
<accession>A0A8H4VN62</accession>
<reference evidence="1 2" key="1">
    <citation type="submission" date="2019-12" db="EMBL/GenBank/DDBJ databases">
        <authorList>
            <person name="Floudas D."/>
            <person name="Bentzer J."/>
            <person name="Ahren D."/>
            <person name="Johansson T."/>
            <person name="Persson P."/>
            <person name="Tunlid A."/>
        </authorList>
    </citation>
    <scope>NUCLEOTIDE SEQUENCE [LARGE SCALE GENOMIC DNA]</scope>
    <source>
        <strain evidence="1 2">CBS 102.39</strain>
    </source>
</reference>
<dbReference type="GO" id="GO:0005739">
    <property type="term" value="C:mitochondrion"/>
    <property type="evidence" value="ECO:0007669"/>
    <property type="project" value="InterPro"/>
</dbReference>
<protein>
    <submittedName>
        <fullName evidence="1">Uncharacterized protein</fullName>
    </submittedName>
</protein>
<dbReference type="PANTHER" id="PTHR12840:SF1">
    <property type="entry name" value="NADH DEHYDROGENASE [UBIQUINONE] 1 BETA SUBCOMPLEX SUBUNIT 8, MITOCHONDRIAL"/>
    <property type="match status" value="1"/>
</dbReference>
<gene>
    <name evidence="1" type="ORF">D9613_007905</name>
</gene>
<name>A0A8H4VN62_9AGAR</name>
<dbReference type="PANTHER" id="PTHR12840">
    <property type="entry name" value="NADH-UBIQUINONE OXIDOREDUCTASE ASHI SUBUNIT"/>
    <property type="match status" value="1"/>
</dbReference>
<sequence length="154" mass="17380">MNSVSLVRRAVATRLAARTRAIAPTSRLYSTPTDQEPDPQLNGYPQLPWKSRQHLKPLGWDDNLTRRNFGDPLHEQEEVLSMWGPDIPPIEPNVALRQFLLALSGFVAFGFTVKYVLLPEAPAVRREYPFDGLVKELGGLEENKARQEAVDTDE</sequence>
<proteinExistence type="predicted"/>
<evidence type="ECO:0000313" key="1">
    <source>
        <dbReference type="EMBL" id="KAF4613979.1"/>
    </source>
</evidence>